<accession>A0A9P4HPQ8</accession>
<evidence type="ECO:0000313" key="3">
    <source>
        <dbReference type="Proteomes" id="UP000799776"/>
    </source>
</evidence>
<comment type="caution">
    <text evidence="2">The sequence shown here is derived from an EMBL/GenBank/DDBJ whole genome shotgun (WGS) entry which is preliminary data.</text>
</comment>
<dbReference type="InterPro" id="IPR032710">
    <property type="entry name" value="NTF2-like_dom_sf"/>
</dbReference>
<dbReference type="PANTHER" id="PTHR38436:SF3">
    <property type="entry name" value="CARBOXYMETHYLENEBUTENOLIDASE-RELATED"/>
    <property type="match status" value="1"/>
</dbReference>
<dbReference type="SUPFAM" id="SSF54427">
    <property type="entry name" value="NTF2-like"/>
    <property type="match status" value="1"/>
</dbReference>
<dbReference type="EMBL" id="ML978729">
    <property type="protein sequence ID" value="KAF2085599.1"/>
    <property type="molecule type" value="Genomic_DNA"/>
</dbReference>
<dbReference type="Pfam" id="PF12680">
    <property type="entry name" value="SnoaL_2"/>
    <property type="match status" value="1"/>
</dbReference>
<evidence type="ECO:0000313" key="2">
    <source>
        <dbReference type="EMBL" id="KAF2085599.1"/>
    </source>
</evidence>
<protein>
    <submittedName>
        <fullName evidence="2">NTF2-like protein</fullName>
    </submittedName>
</protein>
<keyword evidence="3" id="KW-1185">Reference proteome</keyword>
<evidence type="ECO:0000259" key="1">
    <source>
        <dbReference type="Pfam" id="PF12680"/>
    </source>
</evidence>
<dbReference type="GO" id="GO:0030638">
    <property type="term" value="P:polyketide metabolic process"/>
    <property type="evidence" value="ECO:0007669"/>
    <property type="project" value="InterPro"/>
</dbReference>
<sequence length="413" mass="46595">MTHDLVPEEEGSSNRYPTTYTIDPDHKCVIQTPLSRRGVGPLLIILVENYQHNNLLPEEPPDPKKLDPLPLKKWAEEGYLVAQFVVNRNPADPVFDTFMSNFLWACDNLKIRPDCDQTSGKIGVISIEMHDCIGAIVCYGQDVRLEKPIPQIVHIPDEEMAYLSKPAHPEATKVHTYANAKYGFALPNDRNYRSSHAAIAHTRTLSFLKPLLGGPYFDLEAIWEEHAKYEFEDRSVPKTMATMVDEPYVNHIPTMTGGIGRANLTRFYSDHFIHNNPPDAGLQLVSRTVGIDRVIDEFVFECTHTKTIDWLIPGIPPTNKPLRIPFASVVNIRGDKLCHEHIAWDQATVLVQLGLMPEYLPFPYPINNRHPAPGKKFVYKVPAAGVSTAEKLIDENAVESNEMLDFEILEVDA</sequence>
<dbReference type="Gene3D" id="3.10.450.50">
    <property type="match status" value="1"/>
</dbReference>
<dbReference type="PANTHER" id="PTHR38436">
    <property type="entry name" value="POLYKETIDE CYCLASE SNOAL-LIKE DOMAIN"/>
    <property type="match status" value="1"/>
</dbReference>
<dbReference type="OrthoDB" id="5440at2759"/>
<name>A0A9P4HPQ8_9PEZI</name>
<reference evidence="2" key="1">
    <citation type="journal article" date="2020" name="Stud. Mycol.">
        <title>101 Dothideomycetes genomes: a test case for predicting lifestyles and emergence of pathogens.</title>
        <authorList>
            <person name="Haridas S."/>
            <person name="Albert R."/>
            <person name="Binder M."/>
            <person name="Bloem J."/>
            <person name="Labutti K."/>
            <person name="Salamov A."/>
            <person name="Andreopoulos B."/>
            <person name="Baker S."/>
            <person name="Barry K."/>
            <person name="Bills G."/>
            <person name="Bluhm B."/>
            <person name="Cannon C."/>
            <person name="Castanera R."/>
            <person name="Culley D."/>
            <person name="Daum C."/>
            <person name="Ezra D."/>
            <person name="Gonzalez J."/>
            <person name="Henrissat B."/>
            <person name="Kuo A."/>
            <person name="Liang C."/>
            <person name="Lipzen A."/>
            <person name="Lutzoni F."/>
            <person name="Magnuson J."/>
            <person name="Mondo S."/>
            <person name="Nolan M."/>
            <person name="Ohm R."/>
            <person name="Pangilinan J."/>
            <person name="Park H.-J."/>
            <person name="Ramirez L."/>
            <person name="Alfaro M."/>
            <person name="Sun H."/>
            <person name="Tritt A."/>
            <person name="Yoshinaga Y."/>
            <person name="Zwiers L.-H."/>
            <person name="Turgeon B."/>
            <person name="Goodwin S."/>
            <person name="Spatafora J."/>
            <person name="Crous P."/>
            <person name="Grigoriev I."/>
        </authorList>
    </citation>
    <scope>NUCLEOTIDE SEQUENCE</scope>
    <source>
        <strain evidence="2">CBS 121410</strain>
    </source>
</reference>
<dbReference type="InterPro" id="IPR009959">
    <property type="entry name" value="Cyclase_SnoaL-like"/>
</dbReference>
<feature type="domain" description="SnoaL-like" evidence="1">
    <location>
        <begin position="236"/>
        <end position="338"/>
    </location>
</feature>
<proteinExistence type="predicted"/>
<dbReference type="InterPro" id="IPR037401">
    <property type="entry name" value="SnoaL-like"/>
</dbReference>
<organism evidence="2 3">
    <name type="scientific">Saccharata proteae CBS 121410</name>
    <dbReference type="NCBI Taxonomy" id="1314787"/>
    <lineage>
        <taxon>Eukaryota</taxon>
        <taxon>Fungi</taxon>
        <taxon>Dikarya</taxon>
        <taxon>Ascomycota</taxon>
        <taxon>Pezizomycotina</taxon>
        <taxon>Dothideomycetes</taxon>
        <taxon>Dothideomycetes incertae sedis</taxon>
        <taxon>Botryosphaeriales</taxon>
        <taxon>Saccharataceae</taxon>
        <taxon>Saccharata</taxon>
    </lineage>
</organism>
<dbReference type="Proteomes" id="UP000799776">
    <property type="component" value="Unassembled WGS sequence"/>
</dbReference>
<gene>
    <name evidence="2" type="ORF">K490DRAFT_74994</name>
</gene>
<dbReference type="AlphaFoldDB" id="A0A9P4HPQ8"/>